<keyword evidence="5" id="KW-1003">Cell membrane</keyword>
<feature type="transmembrane region" description="Helical" evidence="12">
    <location>
        <begin position="77"/>
        <end position="97"/>
    </location>
</feature>
<dbReference type="PANTHER" id="PTHR23516:SF1">
    <property type="entry name" value="MOLYBDATE-ANION TRANSPORTER"/>
    <property type="match status" value="1"/>
</dbReference>
<evidence type="ECO:0000256" key="1">
    <source>
        <dbReference type="ARBA" id="ARBA00003019"/>
    </source>
</evidence>
<evidence type="ECO:0000256" key="13">
    <source>
        <dbReference type="SAM" id="SignalP"/>
    </source>
</evidence>
<gene>
    <name evidence="14" type="primary">g13080</name>
    <name evidence="14" type="ORF">VP750_LOCUS11613</name>
</gene>
<evidence type="ECO:0000256" key="11">
    <source>
        <dbReference type="ARBA" id="ARBA00032555"/>
    </source>
</evidence>
<feature type="transmembrane region" description="Helical" evidence="12">
    <location>
        <begin position="43"/>
        <end position="65"/>
    </location>
</feature>
<keyword evidence="15" id="KW-1185">Reference proteome</keyword>
<feature type="chain" id="PRO_5046217433" description="Molybdate-anion transporter" evidence="13">
    <location>
        <begin position="19"/>
        <end position="468"/>
    </location>
</feature>
<keyword evidence="7 12" id="KW-1133">Transmembrane helix</keyword>
<evidence type="ECO:0000256" key="3">
    <source>
        <dbReference type="ARBA" id="ARBA00021242"/>
    </source>
</evidence>
<feature type="transmembrane region" description="Helical" evidence="12">
    <location>
        <begin position="252"/>
        <end position="273"/>
    </location>
</feature>
<evidence type="ECO:0000256" key="8">
    <source>
        <dbReference type="ARBA" id="ARBA00023065"/>
    </source>
</evidence>
<feature type="transmembrane region" description="Helical" evidence="12">
    <location>
        <begin position="163"/>
        <end position="187"/>
    </location>
</feature>
<keyword evidence="9 12" id="KW-0472">Membrane</keyword>
<dbReference type="CDD" id="cd17487">
    <property type="entry name" value="MFS_MFSD5_like"/>
    <property type="match status" value="1"/>
</dbReference>
<dbReference type="PANTHER" id="PTHR23516">
    <property type="entry name" value="SAM (S-ADENOSYL METHIONINE) TRANSPORTER"/>
    <property type="match status" value="1"/>
</dbReference>
<proteinExistence type="predicted"/>
<dbReference type="EMBL" id="CAXHTA020000021">
    <property type="protein sequence ID" value="CAL5229707.1"/>
    <property type="molecule type" value="Genomic_DNA"/>
</dbReference>
<evidence type="ECO:0000256" key="2">
    <source>
        <dbReference type="ARBA" id="ARBA00004651"/>
    </source>
</evidence>
<dbReference type="SUPFAM" id="SSF103473">
    <property type="entry name" value="MFS general substrate transporter"/>
    <property type="match status" value="1"/>
</dbReference>
<sequence>METFLLLVFASLAALTALLELSKRQRSKQETTNRDFVRFRNNYVLVYALMMGGDWLQGPYVYALYQFYGFDRGQIGRLFIGGFASSMIFGTLVGSLADKHGRKKAALAYVFTYTCGCVTKHFNDFNVLFIGRVFSGVATSLLYSAFESWLVAEHKKRGYDEDWLGGTFSQAVFVGNGLMAILSGFLAHTLVEGLNLGPVAPFDAAHVVLLLGGAVVLATWTENFGDEAREQNSSLVTQIGTALQAIRRDRKIALLGAIQSLFEASMYTFVFLWTPALSPNGEKVAHGMIFACFMMSCMAGSTIAGRLLTDSKRYAVSHYMKSVHGLAALALAVPVIFHWYALPDDEDRMPNWASTGLDWKGRIQMAAFCFFELLVGIFWPSMMKLRSQYVPEGIRATTLNLFRVPLNLFVCLVLYNVGSVPLSVMFGMCSLFLLLALWCQHNFLLLSVKSRIQSQLRKGLSASFVSRA</sequence>
<dbReference type="InterPro" id="IPR008509">
    <property type="entry name" value="MOT2/MFSD5"/>
</dbReference>
<name>A0ABP1GC96_9CHLO</name>
<feature type="transmembrane region" description="Helical" evidence="12">
    <location>
        <begin position="400"/>
        <end position="418"/>
    </location>
</feature>
<dbReference type="InterPro" id="IPR036259">
    <property type="entry name" value="MFS_trans_sf"/>
</dbReference>
<keyword evidence="4" id="KW-0813">Transport</keyword>
<comment type="caution">
    <text evidence="14">The sequence shown here is derived from an EMBL/GenBank/DDBJ whole genome shotgun (WGS) entry which is preliminary data.</text>
</comment>
<dbReference type="Gene3D" id="1.20.1250.20">
    <property type="entry name" value="MFS general substrate transporter like domains"/>
    <property type="match status" value="1"/>
</dbReference>
<feature type="transmembrane region" description="Helical" evidence="12">
    <location>
        <begin position="361"/>
        <end position="379"/>
    </location>
</feature>
<evidence type="ECO:0000256" key="6">
    <source>
        <dbReference type="ARBA" id="ARBA00022692"/>
    </source>
</evidence>
<feature type="transmembrane region" description="Helical" evidence="12">
    <location>
        <begin position="321"/>
        <end position="341"/>
    </location>
</feature>
<comment type="function">
    <text evidence="1">Mediates high-affinity intracellular uptake of the rare oligo-element molybdenum.</text>
</comment>
<evidence type="ECO:0000256" key="5">
    <source>
        <dbReference type="ARBA" id="ARBA00022475"/>
    </source>
</evidence>
<organism evidence="14 15">
    <name type="scientific">Coccomyxa viridis</name>
    <dbReference type="NCBI Taxonomy" id="1274662"/>
    <lineage>
        <taxon>Eukaryota</taxon>
        <taxon>Viridiplantae</taxon>
        <taxon>Chlorophyta</taxon>
        <taxon>core chlorophytes</taxon>
        <taxon>Trebouxiophyceae</taxon>
        <taxon>Trebouxiophyceae incertae sedis</taxon>
        <taxon>Coccomyxaceae</taxon>
        <taxon>Coccomyxa</taxon>
    </lineage>
</organism>
<evidence type="ECO:0000313" key="14">
    <source>
        <dbReference type="EMBL" id="CAL5229707.1"/>
    </source>
</evidence>
<keyword evidence="13" id="KW-0732">Signal</keyword>
<evidence type="ECO:0000256" key="7">
    <source>
        <dbReference type="ARBA" id="ARBA00022989"/>
    </source>
</evidence>
<dbReference type="Pfam" id="PF05631">
    <property type="entry name" value="MFS_5"/>
    <property type="match status" value="1"/>
</dbReference>
<comment type="subcellular location">
    <subcellularLocation>
        <location evidence="2">Cell membrane</location>
        <topology evidence="2">Multi-pass membrane protein</topology>
    </subcellularLocation>
</comment>
<dbReference type="Proteomes" id="UP001497392">
    <property type="component" value="Unassembled WGS sequence"/>
</dbReference>
<feature type="transmembrane region" description="Helical" evidence="12">
    <location>
        <begin position="424"/>
        <end position="448"/>
    </location>
</feature>
<feature type="transmembrane region" description="Helical" evidence="12">
    <location>
        <begin position="285"/>
        <end position="309"/>
    </location>
</feature>
<accession>A0ABP1GC96</accession>
<protein>
    <recommendedName>
        <fullName evidence="3">Molybdate-anion transporter</fullName>
    </recommendedName>
    <alternativeName>
        <fullName evidence="10">Major facilitator superfamily domain-containing protein 5</fullName>
    </alternativeName>
    <alternativeName>
        <fullName evidence="11">Molybdate transporter 2 homolog</fullName>
    </alternativeName>
</protein>
<feature type="signal peptide" evidence="13">
    <location>
        <begin position="1"/>
        <end position="18"/>
    </location>
</feature>
<feature type="transmembrane region" description="Helical" evidence="12">
    <location>
        <begin position="129"/>
        <end position="151"/>
    </location>
</feature>
<evidence type="ECO:0000256" key="10">
    <source>
        <dbReference type="ARBA" id="ARBA00030646"/>
    </source>
</evidence>
<keyword evidence="8" id="KW-0406">Ion transport</keyword>
<reference evidence="14 15" key="1">
    <citation type="submission" date="2024-06" db="EMBL/GenBank/DDBJ databases">
        <authorList>
            <person name="Kraege A."/>
            <person name="Thomma B."/>
        </authorList>
    </citation>
    <scope>NUCLEOTIDE SEQUENCE [LARGE SCALE GENOMIC DNA]</scope>
</reference>
<evidence type="ECO:0000256" key="9">
    <source>
        <dbReference type="ARBA" id="ARBA00023136"/>
    </source>
</evidence>
<evidence type="ECO:0000256" key="12">
    <source>
        <dbReference type="SAM" id="Phobius"/>
    </source>
</evidence>
<evidence type="ECO:0000256" key="4">
    <source>
        <dbReference type="ARBA" id="ARBA00022448"/>
    </source>
</evidence>
<keyword evidence="6 12" id="KW-0812">Transmembrane</keyword>
<evidence type="ECO:0000313" key="15">
    <source>
        <dbReference type="Proteomes" id="UP001497392"/>
    </source>
</evidence>